<evidence type="ECO:0000256" key="1">
    <source>
        <dbReference type="SAM" id="MobiDB-lite"/>
    </source>
</evidence>
<name>A0A811K655_9BILA</name>
<dbReference type="Proteomes" id="UP000783686">
    <property type="component" value="Unassembled WGS sequence"/>
</dbReference>
<dbReference type="OrthoDB" id="5877012at2759"/>
<evidence type="ECO:0000313" key="3">
    <source>
        <dbReference type="Proteomes" id="UP000614601"/>
    </source>
</evidence>
<reference evidence="2" key="1">
    <citation type="submission" date="2020-09" db="EMBL/GenBank/DDBJ databases">
        <authorList>
            <person name="Kikuchi T."/>
        </authorList>
    </citation>
    <scope>NUCLEOTIDE SEQUENCE</scope>
    <source>
        <strain evidence="2">SH1</strain>
    </source>
</reference>
<feature type="region of interest" description="Disordered" evidence="1">
    <location>
        <begin position="22"/>
        <end position="123"/>
    </location>
</feature>
<feature type="region of interest" description="Disordered" evidence="1">
    <location>
        <begin position="508"/>
        <end position="599"/>
    </location>
</feature>
<feature type="compositionally biased region" description="Low complexity" evidence="1">
    <location>
        <begin position="541"/>
        <end position="555"/>
    </location>
</feature>
<dbReference type="EMBL" id="CAJFDH010000002">
    <property type="protein sequence ID" value="CAD5211204.1"/>
    <property type="molecule type" value="Genomic_DNA"/>
</dbReference>
<feature type="compositionally biased region" description="Polar residues" evidence="1">
    <location>
        <begin position="102"/>
        <end position="112"/>
    </location>
</feature>
<feature type="compositionally biased region" description="Pro residues" evidence="1">
    <location>
        <begin position="380"/>
        <end position="392"/>
    </location>
</feature>
<dbReference type="AlphaFoldDB" id="A0A811K655"/>
<accession>A0A811K655</accession>
<sequence>MSDEFAEEASIMMENAELNFAAEHNGHYERGPMTPPEVTEPSTSVLNGPPTEEEGTETFIETESAVVVTEKSVLESDGEISSNSDKESVKLSPKPKKRKHSQTNGEYTGKTENGNKFKPSDNLPIKSRYEPVIETENRLSHPLVNAVSHVKNMPYPMAFDFLLTIPLADVAHLNLEEALEVLDAMKQFNDRRLQTSENRVQLTNEVRQICDQEIQLLTDLEHLMTQEERLKLEQLRNCPMSMDEVLPLKVELEPSDVNVQTGSIKLSAVDLLPPPDTPFIGKVDPIWEPLAKHIPMELRGFMPPTEQRNKKPEIIHPLPGNSEPVPNVVQPSHEHVLSSKQQQAVKYDKPPPNLEVPPPNLSQPPPSMPTAVPPAVDTSVPPPSLYRPPPEVPSSIPSTNSGAISPMSALRQSIKPSLLNTLVNTSLPPPNLNVPPPNLSLPPPNLNLPPPNVQVPPPSHNIIHSLNVPLPVVDIPKVASLTSQPPPVAAGGSPINFTVPPPTVKPQGGKIVPLMSIAHPPGFVPRIHPGQQGRKQKKNKPSSSSTPTQGISSPSVAESQKPEKVDSDPVAPAVAASGVSLPDTNKESETENSEVVIKGPETAVTDIAVVNGDQANAEAGEL</sequence>
<keyword evidence="3" id="KW-1185">Reference proteome</keyword>
<feature type="region of interest" description="Disordered" evidence="1">
    <location>
        <begin position="302"/>
        <end position="398"/>
    </location>
</feature>
<organism evidence="2 3">
    <name type="scientific">Bursaphelenchus okinawaensis</name>
    <dbReference type="NCBI Taxonomy" id="465554"/>
    <lineage>
        <taxon>Eukaryota</taxon>
        <taxon>Metazoa</taxon>
        <taxon>Ecdysozoa</taxon>
        <taxon>Nematoda</taxon>
        <taxon>Chromadorea</taxon>
        <taxon>Rhabditida</taxon>
        <taxon>Tylenchina</taxon>
        <taxon>Tylenchomorpha</taxon>
        <taxon>Aphelenchoidea</taxon>
        <taxon>Aphelenchoididae</taxon>
        <taxon>Bursaphelenchus</taxon>
    </lineage>
</organism>
<comment type="caution">
    <text evidence="2">The sequence shown here is derived from an EMBL/GenBank/DDBJ whole genome shotgun (WGS) entry which is preliminary data.</text>
</comment>
<gene>
    <name evidence="2" type="ORF">BOKJ2_LOCUS3577</name>
</gene>
<evidence type="ECO:0000313" key="2">
    <source>
        <dbReference type="EMBL" id="CAD5211204.1"/>
    </source>
</evidence>
<dbReference type="EMBL" id="CAJFCW020000002">
    <property type="protein sequence ID" value="CAG9092894.1"/>
    <property type="molecule type" value="Genomic_DNA"/>
</dbReference>
<feature type="compositionally biased region" description="Pro residues" evidence="1">
    <location>
        <begin position="350"/>
        <end position="372"/>
    </location>
</feature>
<protein>
    <submittedName>
        <fullName evidence="2">Uncharacterized protein</fullName>
    </submittedName>
</protein>
<feature type="compositionally biased region" description="Low complexity" evidence="1">
    <location>
        <begin position="568"/>
        <end position="580"/>
    </location>
</feature>
<dbReference type="Proteomes" id="UP000614601">
    <property type="component" value="Unassembled WGS sequence"/>
</dbReference>
<proteinExistence type="predicted"/>